<comment type="caution">
    <text evidence="2">The sequence shown here is derived from an EMBL/GenBank/DDBJ whole genome shotgun (WGS) entry which is preliminary data.</text>
</comment>
<feature type="transmembrane region" description="Helical" evidence="1">
    <location>
        <begin position="185"/>
        <end position="217"/>
    </location>
</feature>
<feature type="transmembrane region" description="Helical" evidence="1">
    <location>
        <begin position="238"/>
        <end position="257"/>
    </location>
</feature>
<reference evidence="2 3" key="1">
    <citation type="submission" date="2018-02" db="EMBL/GenBank/DDBJ databases">
        <title>Comparative genomes isolates from brazilian mangrove.</title>
        <authorList>
            <person name="Araujo J.E."/>
            <person name="Taketani R.G."/>
            <person name="Silva M.C.P."/>
            <person name="Loureco M.V."/>
            <person name="Andreote F.D."/>
        </authorList>
    </citation>
    <scope>NUCLEOTIDE SEQUENCE [LARGE SCALE GENOMIC DNA]</scope>
    <source>
        <strain evidence="2 3">Nap-Phe MGV</strain>
    </source>
</reference>
<feature type="transmembrane region" description="Helical" evidence="1">
    <location>
        <begin position="106"/>
        <end position="127"/>
    </location>
</feature>
<gene>
    <name evidence="2" type="ORF">C5Y93_27815</name>
</gene>
<feature type="transmembrane region" description="Helical" evidence="1">
    <location>
        <begin position="31"/>
        <end position="50"/>
    </location>
</feature>
<evidence type="ECO:0008006" key="4">
    <source>
        <dbReference type="Google" id="ProtNLM"/>
    </source>
</evidence>
<sequence>MSTLPESTLETNRYELEALLSDRFVLSWRQTAVVGLVCALLVLVSFTPVAHHTTWLLASRGEAILAQGHLPETDVTQPLSQGLTSHETSWLSSIFWALVARQSLEAVSFAVSLLAGCSLVAMAMLLWRRTCNSLLTAVGMILFATMAWAALSLGSETILVLPLWIGLIALQSREAAKQPRLSDSFLTVAFIVLWANLEASVVVGVVYLSAVCFGKVVQAFVQEAGNLDAVLRRRDIRFGVTTLELAILGTLVTPLGLSLWTERFSSLAFESTPLNLASPGGLAWLLTMLGASIVLRMHSGHLRWAELLPFAAFAVACLVSGGMIAWFAPLAVLVLMPLLQFALQISPDPPAVDGEVVVESEPARAPLLKFAYTLTAVLLCWIAFAISPLSRPVLGGQPRGVSQLFDETTPVFAIRYFREHPVEGLVYAPAAWGDLLQSRQGARVNVFATTALENLPQQARFDYNRISRGENSWESAADRYHIDAFLVDKQSQRVLADAVRGDNAHWQIVHEDDLSLILRRRGA</sequence>
<name>A0A2S8GCG5_9BACT</name>
<feature type="transmembrane region" description="Helical" evidence="1">
    <location>
        <begin position="307"/>
        <end position="328"/>
    </location>
</feature>
<feature type="transmembrane region" description="Helical" evidence="1">
    <location>
        <begin position="277"/>
        <end position="295"/>
    </location>
</feature>
<keyword evidence="1" id="KW-1133">Transmembrane helix</keyword>
<accession>A0A2S8GCG5</accession>
<dbReference type="EMBL" id="PUHZ01000025">
    <property type="protein sequence ID" value="PQO42156.1"/>
    <property type="molecule type" value="Genomic_DNA"/>
</dbReference>
<evidence type="ECO:0000313" key="2">
    <source>
        <dbReference type="EMBL" id="PQO42156.1"/>
    </source>
</evidence>
<keyword evidence="1" id="KW-0812">Transmembrane</keyword>
<organism evidence="2 3">
    <name type="scientific">Blastopirellula marina</name>
    <dbReference type="NCBI Taxonomy" id="124"/>
    <lineage>
        <taxon>Bacteria</taxon>
        <taxon>Pseudomonadati</taxon>
        <taxon>Planctomycetota</taxon>
        <taxon>Planctomycetia</taxon>
        <taxon>Pirellulales</taxon>
        <taxon>Pirellulaceae</taxon>
        <taxon>Blastopirellula</taxon>
    </lineage>
</organism>
<dbReference type="Proteomes" id="UP000237819">
    <property type="component" value="Unassembled WGS sequence"/>
</dbReference>
<dbReference type="RefSeq" id="WP_105338738.1">
    <property type="nucleotide sequence ID" value="NZ_PUHZ01000025.1"/>
</dbReference>
<proteinExistence type="predicted"/>
<feature type="transmembrane region" description="Helical" evidence="1">
    <location>
        <begin position="134"/>
        <end position="165"/>
    </location>
</feature>
<dbReference type="AlphaFoldDB" id="A0A2S8GCG5"/>
<protein>
    <recommendedName>
        <fullName evidence="4">Glycosyltransferase RgtA/B/C/D-like domain-containing protein</fullName>
    </recommendedName>
</protein>
<keyword evidence="1" id="KW-0472">Membrane</keyword>
<evidence type="ECO:0000256" key="1">
    <source>
        <dbReference type="SAM" id="Phobius"/>
    </source>
</evidence>
<evidence type="ECO:0000313" key="3">
    <source>
        <dbReference type="Proteomes" id="UP000237819"/>
    </source>
</evidence>
<feature type="transmembrane region" description="Helical" evidence="1">
    <location>
        <begin position="370"/>
        <end position="389"/>
    </location>
</feature>
<dbReference type="OrthoDB" id="9786218at2"/>